<keyword evidence="1 2" id="KW-0732">Signal</keyword>
<protein>
    <submittedName>
        <fullName evidence="3">Extracellular solute-binding protein</fullName>
    </submittedName>
</protein>
<proteinExistence type="predicted"/>
<feature type="chain" id="PRO_5037227723" evidence="2">
    <location>
        <begin position="21"/>
        <end position="371"/>
    </location>
</feature>
<dbReference type="PROSITE" id="PS51257">
    <property type="entry name" value="PROKAR_LIPOPROTEIN"/>
    <property type="match status" value="1"/>
</dbReference>
<evidence type="ECO:0000256" key="2">
    <source>
        <dbReference type="SAM" id="SignalP"/>
    </source>
</evidence>
<dbReference type="Gene3D" id="3.40.190.10">
    <property type="entry name" value="Periplasmic binding protein-like II"/>
    <property type="match status" value="2"/>
</dbReference>
<reference evidence="3" key="1">
    <citation type="submission" date="2020-08" db="EMBL/GenBank/DDBJ databases">
        <title>Genome public.</title>
        <authorList>
            <person name="Liu C."/>
            <person name="Sun Q."/>
        </authorList>
    </citation>
    <scope>NUCLEOTIDE SEQUENCE</scope>
    <source>
        <strain evidence="3">BX15</strain>
    </source>
</reference>
<evidence type="ECO:0000313" key="3">
    <source>
        <dbReference type="EMBL" id="MBC5771856.1"/>
    </source>
</evidence>
<dbReference type="PANTHER" id="PTHR30006">
    <property type="entry name" value="THIAMINE-BINDING PERIPLASMIC PROTEIN-RELATED"/>
    <property type="match status" value="1"/>
</dbReference>
<dbReference type="EMBL" id="JACOQI010000023">
    <property type="protein sequence ID" value="MBC5771856.1"/>
    <property type="molecule type" value="Genomic_DNA"/>
</dbReference>
<dbReference type="Proteomes" id="UP000620327">
    <property type="component" value="Unassembled WGS sequence"/>
</dbReference>
<comment type="caution">
    <text evidence="3">The sequence shown here is derived from an EMBL/GenBank/DDBJ whole genome shotgun (WGS) entry which is preliminary data.</text>
</comment>
<dbReference type="SUPFAM" id="SSF53850">
    <property type="entry name" value="Periplasmic binding protein-like II"/>
    <property type="match status" value="1"/>
</dbReference>
<dbReference type="GO" id="GO:0030288">
    <property type="term" value="C:outer membrane-bounded periplasmic space"/>
    <property type="evidence" value="ECO:0007669"/>
    <property type="project" value="TreeGrafter"/>
</dbReference>
<evidence type="ECO:0000256" key="1">
    <source>
        <dbReference type="ARBA" id="ARBA00022729"/>
    </source>
</evidence>
<accession>A0A923ML10</accession>
<dbReference type="GO" id="GO:0030975">
    <property type="term" value="F:thiamine binding"/>
    <property type="evidence" value="ECO:0007669"/>
    <property type="project" value="TreeGrafter"/>
</dbReference>
<sequence length="371" mass="39890">MKSKRIFTLMLALVMTLSLAACGGSKQEEAPADNAGNGEAAGDTQDFGGAELVVATWGWAEAGLKTLAADFESKYNCTIVVDPTSGNGDRLNKLMAEQNDPTADVALLTKSFAQTGNEAGLFEKIDTNIVTSIGDLYDIAVNADGYGPCYSLCRYGIMYNADALEKAGLPAPTSYEGLFDDQYAHMVALPDMTSTAGPYMLVAMAEAMGGSQEDVTPAMELMQEKKDNIDLWYSTSSDVVNAFTTGEANIAVFMDINMPSLTDSGLNMVWVDAAEGSFSAPATANVVKNCKNPELAQLFVEYLISKDTQDKIAEVMNEAPVNKNATMDDSLKTYLAFGDESMNALKEFDEAYITANKEAWIDTFQRTVAVQ</sequence>
<keyword evidence="4" id="KW-1185">Reference proteome</keyword>
<organism evidence="3 4">
    <name type="scientific">Dysosmobacter segnis</name>
    <dbReference type="NCBI Taxonomy" id="2763042"/>
    <lineage>
        <taxon>Bacteria</taxon>
        <taxon>Bacillati</taxon>
        <taxon>Bacillota</taxon>
        <taxon>Clostridia</taxon>
        <taxon>Eubacteriales</taxon>
        <taxon>Oscillospiraceae</taxon>
        <taxon>Dysosmobacter</taxon>
    </lineage>
</organism>
<evidence type="ECO:0000313" key="4">
    <source>
        <dbReference type="Proteomes" id="UP000620327"/>
    </source>
</evidence>
<gene>
    <name evidence="3" type="ORF">H8Z83_16300</name>
</gene>
<dbReference type="Pfam" id="PF13416">
    <property type="entry name" value="SBP_bac_8"/>
    <property type="match status" value="1"/>
</dbReference>
<dbReference type="RefSeq" id="WP_187016045.1">
    <property type="nucleotide sequence ID" value="NZ_JACOQI010000023.1"/>
</dbReference>
<dbReference type="AlphaFoldDB" id="A0A923ML10"/>
<name>A0A923ML10_9FIRM</name>
<dbReference type="GO" id="GO:0015888">
    <property type="term" value="P:thiamine transport"/>
    <property type="evidence" value="ECO:0007669"/>
    <property type="project" value="TreeGrafter"/>
</dbReference>
<dbReference type="GO" id="GO:0030976">
    <property type="term" value="F:thiamine pyrophosphate binding"/>
    <property type="evidence" value="ECO:0007669"/>
    <property type="project" value="TreeGrafter"/>
</dbReference>
<dbReference type="InterPro" id="IPR006059">
    <property type="entry name" value="SBP"/>
</dbReference>
<feature type="signal peptide" evidence="2">
    <location>
        <begin position="1"/>
        <end position="20"/>
    </location>
</feature>
<dbReference type="PANTHER" id="PTHR30006:SF2">
    <property type="entry name" value="ABC TRANSPORTER SUBSTRATE-BINDING PROTEIN"/>
    <property type="match status" value="1"/>
</dbReference>